<evidence type="ECO:0000256" key="1">
    <source>
        <dbReference type="SAM" id="SignalP"/>
    </source>
</evidence>
<dbReference type="InParanoid" id="D8LEQ9"/>
<reference evidence="2 3" key="1">
    <citation type="journal article" date="2010" name="Nature">
        <title>The Ectocarpus genome and the independent evolution of multicellularity in brown algae.</title>
        <authorList>
            <person name="Cock J.M."/>
            <person name="Sterck L."/>
            <person name="Rouze P."/>
            <person name="Scornet D."/>
            <person name="Allen A.E."/>
            <person name="Amoutzias G."/>
            <person name="Anthouard V."/>
            <person name="Artiguenave F."/>
            <person name="Aury J.M."/>
            <person name="Badger J.H."/>
            <person name="Beszteri B."/>
            <person name="Billiau K."/>
            <person name="Bonnet E."/>
            <person name="Bothwell J.H."/>
            <person name="Bowler C."/>
            <person name="Boyen C."/>
            <person name="Brownlee C."/>
            <person name="Carrano C.J."/>
            <person name="Charrier B."/>
            <person name="Cho G.Y."/>
            <person name="Coelho S.M."/>
            <person name="Collen J."/>
            <person name="Corre E."/>
            <person name="Da Silva C."/>
            <person name="Delage L."/>
            <person name="Delaroque N."/>
            <person name="Dittami S.M."/>
            <person name="Doulbeau S."/>
            <person name="Elias M."/>
            <person name="Farnham G."/>
            <person name="Gachon C.M."/>
            <person name="Gschloessl B."/>
            <person name="Heesch S."/>
            <person name="Jabbari K."/>
            <person name="Jubin C."/>
            <person name="Kawai H."/>
            <person name="Kimura K."/>
            <person name="Kloareg B."/>
            <person name="Kupper F.C."/>
            <person name="Lang D."/>
            <person name="Le Bail A."/>
            <person name="Leblanc C."/>
            <person name="Lerouge P."/>
            <person name="Lohr M."/>
            <person name="Lopez P.J."/>
            <person name="Martens C."/>
            <person name="Maumus F."/>
            <person name="Michel G."/>
            <person name="Miranda-Saavedra D."/>
            <person name="Morales J."/>
            <person name="Moreau H."/>
            <person name="Motomura T."/>
            <person name="Nagasato C."/>
            <person name="Napoli C.A."/>
            <person name="Nelson D.R."/>
            <person name="Nyvall-Collen P."/>
            <person name="Peters A.F."/>
            <person name="Pommier C."/>
            <person name="Potin P."/>
            <person name="Poulain J."/>
            <person name="Quesneville H."/>
            <person name="Read B."/>
            <person name="Rensing S.A."/>
            <person name="Ritter A."/>
            <person name="Rousvoal S."/>
            <person name="Samanta M."/>
            <person name="Samson G."/>
            <person name="Schroeder D.C."/>
            <person name="Segurens B."/>
            <person name="Strittmatter M."/>
            <person name="Tonon T."/>
            <person name="Tregear J.W."/>
            <person name="Valentin K."/>
            <person name="von Dassow P."/>
            <person name="Yamagishi T."/>
            <person name="Van de Peer Y."/>
            <person name="Wincker P."/>
        </authorList>
    </citation>
    <scope>NUCLEOTIDE SEQUENCE [LARGE SCALE GENOMIC DNA]</scope>
    <source>
        <strain evidence="3">Ec32 / CCAP1310/4</strain>
    </source>
</reference>
<gene>
    <name evidence="2" type="ORF">Esi_0137_0080</name>
</gene>
<dbReference type="EMBL" id="FN649752">
    <property type="protein sequence ID" value="CBN78622.1"/>
    <property type="molecule type" value="Genomic_DNA"/>
</dbReference>
<feature type="chain" id="PRO_5003117039" evidence="1">
    <location>
        <begin position="26"/>
        <end position="287"/>
    </location>
</feature>
<keyword evidence="1" id="KW-0732">Signal</keyword>
<dbReference type="AlphaFoldDB" id="D8LEQ9"/>
<evidence type="ECO:0000313" key="3">
    <source>
        <dbReference type="Proteomes" id="UP000002630"/>
    </source>
</evidence>
<evidence type="ECO:0000313" key="2">
    <source>
        <dbReference type="EMBL" id="CBN78622.1"/>
    </source>
</evidence>
<feature type="signal peptide" evidence="1">
    <location>
        <begin position="1"/>
        <end position="25"/>
    </location>
</feature>
<dbReference type="EMBL" id="FN647981">
    <property type="protein sequence ID" value="CBN78622.1"/>
    <property type="molecule type" value="Genomic_DNA"/>
</dbReference>
<protein>
    <submittedName>
        <fullName evidence="2">EsV-1-163</fullName>
    </submittedName>
</protein>
<accession>D8LEQ9</accession>
<dbReference type="Proteomes" id="UP000002630">
    <property type="component" value="Linkage Group LG27"/>
</dbReference>
<sequence length="287" mass="30069">MSSSVASLVALAGILGHTTITSTEALQVLTPAVAETVVSGRPYIVSWNGASADDRFEIDLHYCGSYSYCFEEAECGFWLANVCAEGDGSGCMSQADQSSQVTFPEPLGGRSNEGYRIRIAEVGSDTYRCSDDFYLMSSADAPAVGEDGGPTIEVVAPTADALAIAGEIYTVEFDYDNGFGEQLGRFKIDLYKALGEDGAGDCGTWVTSVCDKPDVGCLDSQGDYNVVIPTDSEDGMYKIRVGLFGDDTIYACSPSFEVVAAAADAAGAAGLWVDSATSLSLPEVSLP</sequence>
<dbReference type="OrthoDB" id="10288834at2759"/>
<proteinExistence type="predicted"/>
<keyword evidence="3" id="KW-1185">Reference proteome</keyword>
<name>D8LEQ9_ECTSI</name>
<organism evidence="2 3">
    <name type="scientific">Ectocarpus siliculosus</name>
    <name type="common">Brown alga</name>
    <name type="synonym">Conferva siliculosa</name>
    <dbReference type="NCBI Taxonomy" id="2880"/>
    <lineage>
        <taxon>Eukaryota</taxon>
        <taxon>Sar</taxon>
        <taxon>Stramenopiles</taxon>
        <taxon>Ochrophyta</taxon>
        <taxon>PX clade</taxon>
        <taxon>Phaeophyceae</taxon>
        <taxon>Ectocarpales</taxon>
        <taxon>Ectocarpaceae</taxon>
        <taxon>Ectocarpus</taxon>
    </lineage>
</organism>